<evidence type="ECO:0000313" key="1">
    <source>
        <dbReference type="EMBL" id="KKL99037.1"/>
    </source>
</evidence>
<accession>A0A0F9JJ68</accession>
<reference evidence="1" key="1">
    <citation type="journal article" date="2015" name="Nature">
        <title>Complex archaea that bridge the gap between prokaryotes and eukaryotes.</title>
        <authorList>
            <person name="Spang A."/>
            <person name="Saw J.H."/>
            <person name="Jorgensen S.L."/>
            <person name="Zaremba-Niedzwiedzka K."/>
            <person name="Martijn J."/>
            <person name="Lind A.E."/>
            <person name="van Eijk R."/>
            <person name="Schleper C."/>
            <person name="Guy L."/>
            <person name="Ettema T.J."/>
        </authorList>
    </citation>
    <scope>NUCLEOTIDE SEQUENCE</scope>
</reference>
<dbReference type="AlphaFoldDB" id="A0A0F9JJ68"/>
<proteinExistence type="predicted"/>
<organism evidence="1">
    <name type="scientific">marine sediment metagenome</name>
    <dbReference type="NCBI Taxonomy" id="412755"/>
    <lineage>
        <taxon>unclassified sequences</taxon>
        <taxon>metagenomes</taxon>
        <taxon>ecological metagenomes</taxon>
    </lineage>
</organism>
<name>A0A0F9JJ68_9ZZZZ</name>
<sequence length="36" mass="4501">MSCHIVMAHRHQRWKRLRRKFLSAMSFGEWVARKFL</sequence>
<comment type="caution">
    <text evidence="1">The sequence shown here is derived from an EMBL/GenBank/DDBJ whole genome shotgun (WGS) entry which is preliminary data.</text>
</comment>
<protein>
    <submittedName>
        <fullName evidence="1">Uncharacterized protein</fullName>
    </submittedName>
</protein>
<gene>
    <name evidence="1" type="ORF">LCGC14_1818360</name>
</gene>
<dbReference type="EMBL" id="LAZR01017767">
    <property type="protein sequence ID" value="KKL99037.1"/>
    <property type="molecule type" value="Genomic_DNA"/>
</dbReference>